<keyword evidence="2" id="KW-1185">Reference proteome</keyword>
<protein>
    <submittedName>
        <fullName evidence="1">Uncharacterized protein</fullName>
    </submittedName>
</protein>
<comment type="caution">
    <text evidence="1">The sequence shown here is derived from an EMBL/GenBank/DDBJ whole genome shotgun (WGS) entry which is preliminary data.</text>
</comment>
<organism evidence="1 2">
    <name type="scientific">Scomber scombrus</name>
    <name type="common">Atlantic mackerel</name>
    <name type="synonym">Scomber vernalis</name>
    <dbReference type="NCBI Taxonomy" id="13677"/>
    <lineage>
        <taxon>Eukaryota</taxon>
        <taxon>Metazoa</taxon>
        <taxon>Chordata</taxon>
        <taxon>Craniata</taxon>
        <taxon>Vertebrata</taxon>
        <taxon>Euteleostomi</taxon>
        <taxon>Actinopterygii</taxon>
        <taxon>Neopterygii</taxon>
        <taxon>Teleostei</taxon>
        <taxon>Neoteleostei</taxon>
        <taxon>Acanthomorphata</taxon>
        <taxon>Pelagiaria</taxon>
        <taxon>Scombriformes</taxon>
        <taxon>Scombridae</taxon>
        <taxon>Scomber</taxon>
    </lineage>
</organism>
<gene>
    <name evidence="1" type="ORF">FSCOSCO3_A019476</name>
</gene>
<evidence type="ECO:0000313" key="2">
    <source>
        <dbReference type="Proteomes" id="UP001314229"/>
    </source>
</evidence>
<name>A0AAV1PFC2_SCOSC</name>
<evidence type="ECO:0000313" key="1">
    <source>
        <dbReference type="EMBL" id="CAK6970596.1"/>
    </source>
</evidence>
<dbReference type="AlphaFoldDB" id="A0AAV1PFC2"/>
<accession>A0AAV1PFC2</accession>
<sequence length="83" mass="9319">MLFPYSSHNIRLVMDIGVHDASDPCRFLTPTTAFRSDRDIGHYDACDLCHLPTRTAAFRLLVDIGSKMPATHAVSSLRLQRFA</sequence>
<reference evidence="1 2" key="1">
    <citation type="submission" date="2024-01" db="EMBL/GenBank/DDBJ databases">
        <authorList>
            <person name="Alioto T."/>
            <person name="Alioto T."/>
            <person name="Gomez Garrido J."/>
        </authorList>
    </citation>
    <scope>NUCLEOTIDE SEQUENCE [LARGE SCALE GENOMIC DNA]</scope>
</reference>
<dbReference type="Proteomes" id="UP001314229">
    <property type="component" value="Unassembled WGS sequence"/>
</dbReference>
<dbReference type="EMBL" id="CAWUFR010000160">
    <property type="protein sequence ID" value="CAK6970596.1"/>
    <property type="molecule type" value="Genomic_DNA"/>
</dbReference>
<proteinExistence type="predicted"/>